<evidence type="ECO:0000259" key="2">
    <source>
        <dbReference type="PROSITE" id="PS50853"/>
    </source>
</evidence>
<evidence type="ECO:0000313" key="4">
    <source>
        <dbReference type="Proteomes" id="UP000824259"/>
    </source>
</evidence>
<gene>
    <name evidence="3" type="ORF">H9779_00775</name>
</gene>
<name>A0A9D2L3Q2_9BACT</name>
<accession>A0A9D2L3Q2</accession>
<sequence length="672" mass="74965">MKHFYRLWWMLFAFTALVACEKDNTTTPSEPQQLGKTVLTLAECTNHSFSVTWPAVEHAANYAYRVELGDQSQTVITESLLQGGESQLTLSVDKLLPETAYKVSVTAQPSEEDAELFTPSETAILTVTTLAKEAPDLPSDMFEIELGITGYQGIQYTFKPKDPLMLYTNILIDERYLTEDGLTDEDFSDQIIDESNQMLKELKSLQTALDAEFFYIGEYSGTGFAGKTPGTRLFFALMGVTYDEATNTVTPATKISRSEIFEITNEPLPAPDEPWADMLNPVYETYKGQDVVSVEVVPNETGEGYVFGKVYRADYRNSHSDYEIIQELTDMNNMSETMIVDWDLHLRGEMAPGEQRLFAVTCLYKDNGKQSSKLNWMILEAPNAIGGKVRIVDSASGQKDPEPEPEPEPTTITFETSISVDGTQVAYTITPSDPNAYFFMSYLPADSTTTPEESIQSLIDYFDWAVGYYEWDSPEQYMESETDLYKGNLSTTEAFDPGSYKLIFQAVGFSSASGTLSATPCSEIGTLPFTVEEVIQPAGPTVDITVDHFEDVANSGWTEYAGNIFVYINVQESDTWDKYRISGGWEDGSFEQKGEAAVLEFLSNPDNEFYNTPEGAPYYDEKGRDDTGVFTLGDFYSPDWLGKTMEFHYVAIDADGHFGAPAVLKVTFPQSL</sequence>
<dbReference type="AlphaFoldDB" id="A0A9D2L3Q2"/>
<organism evidence="3 4">
    <name type="scientific">Candidatus Alistipes avicola</name>
    <dbReference type="NCBI Taxonomy" id="2838432"/>
    <lineage>
        <taxon>Bacteria</taxon>
        <taxon>Pseudomonadati</taxon>
        <taxon>Bacteroidota</taxon>
        <taxon>Bacteroidia</taxon>
        <taxon>Bacteroidales</taxon>
        <taxon>Rikenellaceae</taxon>
        <taxon>Alistipes</taxon>
    </lineage>
</organism>
<keyword evidence="1" id="KW-0732">Signal</keyword>
<proteinExistence type="predicted"/>
<evidence type="ECO:0000313" key="3">
    <source>
        <dbReference type="EMBL" id="HJA98124.1"/>
    </source>
</evidence>
<dbReference type="SUPFAM" id="SSF49265">
    <property type="entry name" value="Fibronectin type III"/>
    <property type="match status" value="1"/>
</dbReference>
<comment type="caution">
    <text evidence="3">The sequence shown here is derived from an EMBL/GenBank/DDBJ whole genome shotgun (WGS) entry which is preliminary data.</text>
</comment>
<dbReference type="Proteomes" id="UP000824259">
    <property type="component" value="Unassembled WGS sequence"/>
</dbReference>
<dbReference type="Gene3D" id="2.60.40.10">
    <property type="entry name" value="Immunoglobulins"/>
    <property type="match status" value="1"/>
</dbReference>
<reference evidence="3" key="1">
    <citation type="journal article" date="2021" name="PeerJ">
        <title>Extensive microbial diversity within the chicken gut microbiome revealed by metagenomics and culture.</title>
        <authorList>
            <person name="Gilroy R."/>
            <person name="Ravi A."/>
            <person name="Getino M."/>
            <person name="Pursley I."/>
            <person name="Horton D.L."/>
            <person name="Alikhan N.F."/>
            <person name="Baker D."/>
            <person name="Gharbi K."/>
            <person name="Hall N."/>
            <person name="Watson M."/>
            <person name="Adriaenssens E.M."/>
            <person name="Foster-Nyarko E."/>
            <person name="Jarju S."/>
            <person name="Secka A."/>
            <person name="Antonio M."/>
            <person name="Oren A."/>
            <person name="Chaudhuri R.R."/>
            <person name="La Ragione R."/>
            <person name="Hildebrand F."/>
            <person name="Pallen M.J."/>
        </authorList>
    </citation>
    <scope>NUCLEOTIDE SEQUENCE</scope>
    <source>
        <strain evidence="3">CHK169-11906</strain>
    </source>
</reference>
<dbReference type="InterPro" id="IPR013783">
    <property type="entry name" value="Ig-like_fold"/>
</dbReference>
<reference evidence="3" key="2">
    <citation type="submission" date="2021-04" db="EMBL/GenBank/DDBJ databases">
        <authorList>
            <person name="Gilroy R."/>
        </authorList>
    </citation>
    <scope>NUCLEOTIDE SEQUENCE</scope>
    <source>
        <strain evidence="3">CHK169-11906</strain>
    </source>
</reference>
<dbReference type="PROSITE" id="PS50853">
    <property type="entry name" value="FN3"/>
    <property type="match status" value="1"/>
</dbReference>
<dbReference type="InterPro" id="IPR036116">
    <property type="entry name" value="FN3_sf"/>
</dbReference>
<dbReference type="InterPro" id="IPR003961">
    <property type="entry name" value="FN3_dom"/>
</dbReference>
<feature type="domain" description="Fibronectin type-III" evidence="2">
    <location>
        <begin position="30"/>
        <end position="132"/>
    </location>
</feature>
<feature type="signal peptide" evidence="1">
    <location>
        <begin position="1"/>
        <end position="18"/>
    </location>
</feature>
<evidence type="ECO:0000256" key="1">
    <source>
        <dbReference type="SAM" id="SignalP"/>
    </source>
</evidence>
<protein>
    <submittedName>
        <fullName evidence="3">Fibronectin type III domain-containing protein</fullName>
    </submittedName>
</protein>
<dbReference type="EMBL" id="DWYR01000003">
    <property type="protein sequence ID" value="HJA98124.1"/>
    <property type="molecule type" value="Genomic_DNA"/>
</dbReference>
<dbReference type="PROSITE" id="PS51257">
    <property type="entry name" value="PROKAR_LIPOPROTEIN"/>
    <property type="match status" value="1"/>
</dbReference>
<dbReference type="CDD" id="cd00063">
    <property type="entry name" value="FN3"/>
    <property type="match status" value="1"/>
</dbReference>
<feature type="chain" id="PRO_5038822458" evidence="1">
    <location>
        <begin position="19"/>
        <end position="672"/>
    </location>
</feature>